<dbReference type="SMART" id="SM00248">
    <property type="entry name" value="ANK"/>
    <property type="match status" value="2"/>
</dbReference>
<feature type="transmembrane region" description="Helical" evidence="2">
    <location>
        <begin position="636"/>
        <end position="658"/>
    </location>
</feature>
<dbReference type="PaxDb" id="2711-XP_006487635.1"/>
<proteinExistence type="predicted"/>
<dbReference type="Gene3D" id="1.25.40.20">
    <property type="entry name" value="Ankyrin repeat-containing domain"/>
    <property type="match status" value="1"/>
</dbReference>
<protein>
    <recommendedName>
        <fullName evidence="3">PGG domain-containing protein</fullName>
    </recommendedName>
</protein>
<keyword evidence="5" id="KW-1185">Reference proteome</keyword>
<accession>A0A067EAT4</accession>
<reference evidence="4 5" key="1">
    <citation type="submission" date="2014-04" db="EMBL/GenBank/DDBJ databases">
        <authorList>
            <consortium name="International Citrus Genome Consortium"/>
            <person name="Gmitter F."/>
            <person name="Chen C."/>
            <person name="Farmerie W."/>
            <person name="Harkins T."/>
            <person name="Desany B."/>
            <person name="Mohiuddin M."/>
            <person name="Kodira C."/>
            <person name="Borodovsky M."/>
            <person name="Lomsadze A."/>
            <person name="Burns P."/>
            <person name="Jenkins J."/>
            <person name="Prochnik S."/>
            <person name="Shu S."/>
            <person name="Chapman J."/>
            <person name="Pitluck S."/>
            <person name="Schmutz J."/>
            <person name="Rokhsar D."/>
        </authorList>
    </citation>
    <scope>NUCLEOTIDE SEQUENCE</scope>
</reference>
<evidence type="ECO:0000313" key="5">
    <source>
        <dbReference type="Proteomes" id="UP000027120"/>
    </source>
</evidence>
<dbReference type="SMR" id="A0A067EAT4"/>
<dbReference type="EMBL" id="KK785145">
    <property type="protein sequence ID" value="KDO48317.1"/>
    <property type="molecule type" value="Genomic_DNA"/>
</dbReference>
<dbReference type="eggNOG" id="KOG0504">
    <property type="taxonomic scope" value="Eukaryota"/>
</dbReference>
<dbReference type="InterPro" id="IPR002110">
    <property type="entry name" value="Ankyrin_rpt"/>
</dbReference>
<dbReference type="InterPro" id="IPR036770">
    <property type="entry name" value="Ankyrin_rpt-contain_sf"/>
</dbReference>
<dbReference type="Pfam" id="PF13962">
    <property type="entry name" value="PGG"/>
    <property type="match status" value="1"/>
</dbReference>
<gene>
    <name evidence="4" type="ORF">CISIN_1g004089mg</name>
</gene>
<evidence type="ECO:0000259" key="3">
    <source>
        <dbReference type="Pfam" id="PF13962"/>
    </source>
</evidence>
<evidence type="ECO:0000256" key="2">
    <source>
        <dbReference type="SAM" id="Phobius"/>
    </source>
</evidence>
<dbReference type="Proteomes" id="UP000027120">
    <property type="component" value="Unassembled WGS sequence"/>
</dbReference>
<evidence type="ECO:0000313" key="4">
    <source>
        <dbReference type="EMBL" id="KDO48317.1"/>
    </source>
</evidence>
<feature type="transmembrane region" description="Helical" evidence="2">
    <location>
        <begin position="597"/>
        <end position="616"/>
    </location>
</feature>
<feature type="domain" description="PGG" evidence="3">
    <location>
        <begin position="590"/>
        <end position="701"/>
    </location>
</feature>
<dbReference type="PROSITE" id="PS50088">
    <property type="entry name" value="ANK_REPEAT"/>
    <property type="match status" value="1"/>
</dbReference>
<evidence type="ECO:0000256" key="1">
    <source>
        <dbReference type="PROSITE-ProRule" id="PRU00023"/>
    </source>
</evidence>
<dbReference type="PANTHER" id="PTHR24177:SF365">
    <property type="entry name" value="ANKYRIN REPEAT-CONTAINING PROTEIN NPR4-LIKE ISOFORM X1"/>
    <property type="match status" value="1"/>
</dbReference>
<keyword evidence="2" id="KW-0812">Transmembrane</keyword>
<organism evidence="4 5">
    <name type="scientific">Citrus sinensis</name>
    <name type="common">Sweet orange</name>
    <name type="synonym">Citrus aurantium var. sinensis</name>
    <dbReference type="NCBI Taxonomy" id="2711"/>
    <lineage>
        <taxon>Eukaryota</taxon>
        <taxon>Viridiplantae</taxon>
        <taxon>Streptophyta</taxon>
        <taxon>Embryophyta</taxon>
        <taxon>Tracheophyta</taxon>
        <taxon>Spermatophyta</taxon>
        <taxon>Magnoliopsida</taxon>
        <taxon>eudicotyledons</taxon>
        <taxon>Gunneridae</taxon>
        <taxon>Pentapetalae</taxon>
        <taxon>rosids</taxon>
        <taxon>malvids</taxon>
        <taxon>Sapindales</taxon>
        <taxon>Rutaceae</taxon>
        <taxon>Aurantioideae</taxon>
        <taxon>Citrus</taxon>
    </lineage>
</organism>
<dbReference type="SUPFAM" id="SSF48403">
    <property type="entry name" value="Ankyrin repeat"/>
    <property type="match status" value="1"/>
</dbReference>
<feature type="repeat" description="ANK" evidence="1">
    <location>
        <begin position="212"/>
        <end position="244"/>
    </location>
</feature>
<feature type="transmembrane region" description="Helical" evidence="2">
    <location>
        <begin position="710"/>
        <end position="735"/>
    </location>
</feature>
<dbReference type="InterPro" id="IPR026961">
    <property type="entry name" value="PGG_dom"/>
</dbReference>
<name>A0A067EAT4_CITSI</name>
<sequence>MEETSRSSNREDQTNVFRMVRRNKNEDQITVMEPNISKQTKEAWRSKDAQKNEYYGPYCLLYAMIESNDWQGVEDFVKQTKEAQSSKDAQGNEYYDLSWTLCRMIEINDRQGAEDLVKEVKEAKSSEDAQRDEYYGRYWPLYKMTQKNDWRGVEDFVGEHPDALTDKIDGHKTIFHLIAMLLVDVESDEGTCLVDNLASIVVPEALARQNRHGRTALHFCAAKGNLKAIKVLMKYKPDLTNVRDNEGTLPVQLAALYGHKDTFQYLLKETHGVDIYSGNDGALVLANLIHARLYDVALDLLKLHPTIGRDNIDSRRIVLKTLAKKPYAFASGSRLGRLQRLIYNCIPARKELVPSIQTNDDETVDRDVENLTVTSKIHSKKPTPFGSTQQIPTTYGAMLHKLHRMLWNVLMRLGPSIKVIHDQKLTHMRTVEIVRIICQGVIWTNPENRDRLLGAMFTAARLGIPEFVNEFIMAYDNSAHLFAQDEHRIFDLAVLHRREKVFNLIHGVNFTTFLFSFRDFLGNNILHLAGRLVPSSEVAGAALQMQRELQWFKMVENLVHPSDREAENKLRQTPREVFTQEHKELVKEGEKWMKETASSCSVVAALIITVVFAAAFTVPGGSDSRGIPNYLHEPSFMIFAISDMLALFSSITSVLMFLGILTSRYAEEDFLVSLPRKLIIGLVTLFFSIASMMVAFGATVHISLSHKWNLVFIPIALVGFVPVTLFALLQFPLLLDMYSSTYGRGIFIQTSWRELTGHDVAAKGNYKNRVIKDD</sequence>
<keyword evidence="2" id="KW-0472">Membrane</keyword>
<dbReference type="STRING" id="2711.A0A067EAT4"/>
<keyword evidence="2" id="KW-1133">Transmembrane helix</keyword>
<dbReference type="GO" id="GO:0016020">
    <property type="term" value="C:membrane"/>
    <property type="evidence" value="ECO:0000318"/>
    <property type="project" value="GO_Central"/>
</dbReference>
<dbReference type="AlphaFoldDB" id="A0A067EAT4"/>
<keyword evidence="1" id="KW-0040">ANK repeat</keyword>
<feature type="transmembrane region" description="Helical" evidence="2">
    <location>
        <begin position="678"/>
        <end position="704"/>
    </location>
</feature>
<dbReference type="PROSITE" id="PS50297">
    <property type="entry name" value="ANK_REP_REGION"/>
    <property type="match status" value="1"/>
</dbReference>
<dbReference type="Pfam" id="PF12796">
    <property type="entry name" value="Ank_2"/>
    <property type="match status" value="1"/>
</dbReference>
<dbReference type="PANTHER" id="PTHR24177">
    <property type="entry name" value="CASKIN"/>
    <property type="match status" value="1"/>
</dbReference>